<dbReference type="OrthoDB" id="2104723at2759"/>
<dbReference type="PANTHER" id="PTHR10534:SF2">
    <property type="entry name" value="PYRIDOXAL KINASE"/>
    <property type="match status" value="1"/>
</dbReference>
<dbReference type="EC" id="2.7.1.35" evidence="2"/>
<dbReference type="EMBL" id="ML004451">
    <property type="protein sequence ID" value="RKP30804.1"/>
    <property type="molecule type" value="Genomic_DNA"/>
</dbReference>
<evidence type="ECO:0000256" key="4">
    <source>
        <dbReference type="ARBA" id="ARBA00022741"/>
    </source>
</evidence>
<name>A0A4P9ZD08_9ASCO</name>
<dbReference type="InterPro" id="IPR013749">
    <property type="entry name" value="PM/HMP-P_kinase-1"/>
</dbReference>
<dbReference type="InterPro" id="IPR004625">
    <property type="entry name" value="PyrdxlKinase"/>
</dbReference>
<feature type="domain" description="Pyridoxamine kinase/Phosphomethylpyrimidine kinase" evidence="7">
    <location>
        <begin position="87"/>
        <end position="238"/>
    </location>
</feature>
<dbReference type="PANTHER" id="PTHR10534">
    <property type="entry name" value="PYRIDOXAL KINASE"/>
    <property type="match status" value="1"/>
</dbReference>
<evidence type="ECO:0000259" key="7">
    <source>
        <dbReference type="Pfam" id="PF08543"/>
    </source>
</evidence>
<evidence type="ECO:0000256" key="1">
    <source>
        <dbReference type="ARBA" id="ARBA00008805"/>
    </source>
</evidence>
<keyword evidence="9" id="KW-1185">Reference proteome</keyword>
<evidence type="ECO:0000256" key="5">
    <source>
        <dbReference type="ARBA" id="ARBA00022777"/>
    </source>
</evidence>
<keyword evidence="3" id="KW-0808">Transferase</keyword>
<gene>
    <name evidence="8" type="ORF">METBISCDRAFT_30603</name>
</gene>
<evidence type="ECO:0000313" key="8">
    <source>
        <dbReference type="EMBL" id="RKP30804.1"/>
    </source>
</evidence>
<dbReference type="Proteomes" id="UP000268321">
    <property type="component" value="Unassembled WGS sequence"/>
</dbReference>
<dbReference type="AlphaFoldDB" id="A0A4P9ZD08"/>
<dbReference type="InterPro" id="IPR029056">
    <property type="entry name" value="Ribokinase-like"/>
</dbReference>
<dbReference type="GO" id="GO:0008478">
    <property type="term" value="F:pyridoxal kinase activity"/>
    <property type="evidence" value="ECO:0007669"/>
    <property type="project" value="UniProtKB-EC"/>
</dbReference>
<keyword evidence="6" id="KW-0067">ATP-binding</keyword>
<proteinExistence type="inferred from homology"/>
<keyword evidence="4" id="KW-0547">Nucleotide-binding</keyword>
<dbReference type="SUPFAM" id="SSF53613">
    <property type="entry name" value="Ribokinase-like"/>
    <property type="match status" value="1"/>
</dbReference>
<dbReference type="CDD" id="cd01173">
    <property type="entry name" value="pyridoxal_pyridoxamine_kinase"/>
    <property type="match status" value="1"/>
</dbReference>
<dbReference type="GO" id="GO:0009443">
    <property type="term" value="P:pyridoxal 5'-phosphate salvage"/>
    <property type="evidence" value="ECO:0007669"/>
    <property type="project" value="InterPro"/>
</dbReference>
<dbReference type="Pfam" id="PF08543">
    <property type="entry name" value="Phos_pyr_kin"/>
    <property type="match status" value="1"/>
</dbReference>
<dbReference type="Gene3D" id="3.40.1190.20">
    <property type="match status" value="1"/>
</dbReference>
<dbReference type="GO" id="GO:0005829">
    <property type="term" value="C:cytosol"/>
    <property type="evidence" value="ECO:0007669"/>
    <property type="project" value="TreeGrafter"/>
</dbReference>
<evidence type="ECO:0000256" key="6">
    <source>
        <dbReference type="ARBA" id="ARBA00022840"/>
    </source>
</evidence>
<evidence type="ECO:0000256" key="2">
    <source>
        <dbReference type="ARBA" id="ARBA00012104"/>
    </source>
</evidence>
<reference evidence="9" key="1">
    <citation type="journal article" date="2018" name="Nat. Microbiol.">
        <title>Leveraging single-cell genomics to expand the fungal tree of life.</title>
        <authorList>
            <person name="Ahrendt S.R."/>
            <person name="Quandt C.A."/>
            <person name="Ciobanu D."/>
            <person name="Clum A."/>
            <person name="Salamov A."/>
            <person name="Andreopoulos B."/>
            <person name="Cheng J.F."/>
            <person name="Woyke T."/>
            <person name="Pelin A."/>
            <person name="Henrissat B."/>
            <person name="Reynolds N.K."/>
            <person name="Benny G.L."/>
            <person name="Smith M.E."/>
            <person name="James T.Y."/>
            <person name="Grigoriev I.V."/>
        </authorList>
    </citation>
    <scope>NUCLEOTIDE SEQUENCE [LARGE SCALE GENOMIC DNA]</scope>
    <source>
        <strain evidence="9">Baker2002</strain>
    </source>
</reference>
<organism evidence="8 9">
    <name type="scientific">Metschnikowia bicuspidata</name>
    <dbReference type="NCBI Taxonomy" id="27322"/>
    <lineage>
        <taxon>Eukaryota</taxon>
        <taxon>Fungi</taxon>
        <taxon>Dikarya</taxon>
        <taxon>Ascomycota</taxon>
        <taxon>Saccharomycotina</taxon>
        <taxon>Pichiomycetes</taxon>
        <taxon>Metschnikowiaceae</taxon>
        <taxon>Metschnikowia</taxon>
    </lineage>
</organism>
<sequence length="307" mass="34544">MFFVFGSGGAMKPILSILSHVSHGYGGNRACVFPLQCCGWDVDAVHTTNYLNHPGCGTFEGTRSDGEHVVSLLDGLRRLFDLRTYYHAVLIGYCPSAEVMAAVYRELGPLFEGAGPKPIFVVDPVLGDHGRLYVPEEVLHIHMDFLKLGYVDRTTPNQFEMELLTGMQMQTWDDVRAAARRFHQQYKVASFVVLSVLIDRRMFSVGFSANTARVFCIPIEKIECRFSGCGDVFTALLTDEFCANDRCLSPEVLELVVQKVHRMLVASYDDERARLGRDPDVVHGIQLIRLRDLFGQRLKGSRTVKYL</sequence>
<comment type="similarity">
    <text evidence="1">Belongs to the pyridoxine kinase family.</text>
</comment>
<accession>A0A4P9ZD08</accession>
<evidence type="ECO:0000256" key="3">
    <source>
        <dbReference type="ARBA" id="ARBA00022679"/>
    </source>
</evidence>
<evidence type="ECO:0000313" key="9">
    <source>
        <dbReference type="Proteomes" id="UP000268321"/>
    </source>
</evidence>
<keyword evidence="5 8" id="KW-0418">Kinase</keyword>
<dbReference type="GO" id="GO:0005524">
    <property type="term" value="F:ATP binding"/>
    <property type="evidence" value="ECO:0007669"/>
    <property type="project" value="UniProtKB-KW"/>
</dbReference>
<protein>
    <recommendedName>
        <fullName evidence="2">pyridoxal kinase</fullName>
        <ecNumber evidence="2">2.7.1.35</ecNumber>
    </recommendedName>
</protein>